<evidence type="ECO:0000313" key="1">
    <source>
        <dbReference type="EMBL" id="KAJ7571298.1"/>
    </source>
</evidence>
<keyword evidence="2" id="KW-1185">Reference proteome</keyword>
<accession>A0ACC2EXX6</accession>
<protein>
    <submittedName>
        <fullName evidence="1">Uncharacterized protein</fullName>
    </submittedName>
</protein>
<organism evidence="1 2">
    <name type="scientific">Diphasiastrum complanatum</name>
    <name type="common">Issler's clubmoss</name>
    <name type="synonym">Lycopodium complanatum</name>
    <dbReference type="NCBI Taxonomy" id="34168"/>
    <lineage>
        <taxon>Eukaryota</taxon>
        <taxon>Viridiplantae</taxon>
        <taxon>Streptophyta</taxon>
        <taxon>Embryophyta</taxon>
        <taxon>Tracheophyta</taxon>
        <taxon>Lycopodiopsida</taxon>
        <taxon>Lycopodiales</taxon>
        <taxon>Lycopodiaceae</taxon>
        <taxon>Lycopodioideae</taxon>
        <taxon>Diphasiastrum</taxon>
    </lineage>
</organism>
<dbReference type="EMBL" id="CM055092">
    <property type="protein sequence ID" value="KAJ7571298.1"/>
    <property type="molecule type" value="Genomic_DNA"/>
</dbReference>
<comment type="caution">
    <text evidence="1">The sequence shown here is derived from an EMBL/GenBank/DDBJ whole genome shotgun (WGS) entry which is preliminary data.</text>
</comment>
<sequence length="78" mass="8869">MGSNYKRTILKESIVQSLQGWHQKAHQKSKLGKVHESSVGDSAIDSLNGGSRSTHTKWSWNMFKHRQRMSLGNNLCPF</sequence>
<evidence type="ECO:0000313" key="2">
    <source>
        <dbReference type="Proteomes" id="UP001162992"/>
    </source>
</evidence>
<gene>
    <name evidence="1" type="ORF">O6H91_01G158500</name>
</gene>
<name>A0ACC2EXX6_DIPCM</name>
<proteinExistence type="predicted"/>
<dbReference type="Proteomes" id="UP001162992">
    <property type="component" value="Chromosome 1"/>
</dbReference>
<reference evidence="2" key="1">
    <citation type="journal article" date="2024" name="Proc. Natl. Acad. Sci. U.S.A.">
        <title>Extraordinary preservation of gene collinearity over three hundred million years revealed in homosporous lycophytes.</title>
        <authorList>
            <person name="Li C."/>
            <person name="Wickell D."/>
            <person name="Kuo L.Y."/>
            <person name="Chen X."/>
            <person name="Nie B."/>
            <person name="Liao X."/>
            <person name="Peng D."/>
            <person name="Ji J."/>
            <person name="Jenkins J."/>
            <person name="Williams M."/>
            <person name="Shu S."/>
            <person name="Plott C."/>
            <person name="Barry K."/>
            <person name="Rajasekar S."/>
            <person name="Grimwood J."/>
            <person name="Han X."/>
            <person name="Sun S."/>
            <person name="Hou Z."/>
            <person name="He W."/>
            <person name="Dai G."/>
            <person name="Sun C."/>
            <person name="Schmutz J."/>
            <person name="Leebens-Mack J.H."/>
            <person name="Li F.W."/>
            <person name="Wang L."/>
        </authorList>
    </citation>
    <scope>NUCLEOTIDE SEQUENCE [LARGE SCALE GENOMIC DNA]</scope>
    <source>
        <strain evidence="2">cv. PW_Plant_1</strain>
    </source>
</reference>